<comment type="caution">
    <text evidence="2">The sequence shown here is derived from an EMBL/GenBank/DDBJ whole genome shotgun (WGS) entry which is preliminary data.</text>
</comment>
<dbReference type="EMBL" id="JPRL01000001">
    <property type="protein sequence ID" value="KFF06244.1"/>
    <property type="molecule type" value="Genomic_DNA"/>
</dbReference>
<accession>A0A085ZP80</accession>
<keyword evidence="3" id="KW-1185">Reference proteome</keyword>
<organism evidence="2 3">
    <name type="scientific">Flavobacterium reichenbachii</name>
    <dbReference type="NCBI Taxonomy" id="362418"/>
    <lineage>
        <taxon>Bacteria</taxon>
        <taxon>Pseudomonadati</taxon>
        <taxon>Bacteroidota</taxon>
        <taxon>Flavobacteriia</taxon>
        <taxon>Flavobacteriales</taxon>
        <taxon>Flavobacteriaceae</taxon>
        <taxon>Flavobacterium</taxon>
    </lineage>
</organism>
<proteinExistence type="predicted"/>
<keyword evidence="1" id="KW-0732">Signal</keyword>
<feature type="signal peptide" evidence="1">
    <location>
        <begin position="1"/>
        <end position="18"/>
    </location>
</feature>
<name>A0A085ZP80_9FLAO</name>
<feature type="chain" id="PRO_5001801539" description="TraB/GumN family protein" evidence="1">
    <location>
        <begin position="19"/>
        <end position="267"/>
    </location>
</feature>
<sequence length="267" mass="30754">MKKIALLLVFTMAFNAGSAQTKKKQILLFGSFHFENPGLDVAKVNTFNVMSDKSQKELENITDKIKKFGPDKIFIEWNYQKQAKLDKFYARNTDSLLKNDSDEIVQIALRSAKKLGHKKLYGIDYNGADFPYDSLVKGMKEAGQLDLIKRNEETMKHYETDFNTKITKYSLTELLLDINTKKSNSDNLQWYLQTAVKGGKTDNFVGAFLVSEWYRRNLYMYALIQKLTESKDDKIMVLLGAGHTAMIREFVEHNPEFEIVELGTMLK</sequence>
<evidence type="ECO:0000256" key="1">
    <source>
        <dbReference type="SAM" id="SignalP"/>
    </source>
</evidence>
<gene>
    <name evidence="2" type="ORF">IW19_12195</name>
</gene>
<dbReference type="STRING" id="362418.IW19_12195"/>
<dbReference type="AlphaFoldDB" id="A0A085ZP80"/>
<protein>
    <recommendedName>
        <fullName evidence="4">TraB/GumN family protein</fullName>
    </recommendedName>
</protein>
<dbReference type="InterPro" id="IPR043749">
    <property type="entry name" value="DUF5694"/>
</dbReference>
<evidence type="ECO:0000313" key="2">
    <source>
        <dbReference type="EMBL" id="KFF06244.1"/>
    </source>
</evidence>
<dbReference type="OrthoDB" id="7055505at2"/>
<reference evidence="2 3" key="1">
    <citation type="submission" date="2014-07" db="EMBL/GenBank/DDBJ databases">
        <title>Genome of Flavobacterium reichenbachii LMG 25512.</title>
        <authorList>
            <person name="Stropko S.J."/>
            <person name="Pipes S.E."/>
            <person name="Newman J.D."/>
        </authorList>
    </citation>
    <scope>NUCLEOTIDE SEQUENCE [LARGE SCALE GENOMIC DNA]</scope>
    <source>
        <strain evidence="2 3">LMG 25512</strain>
    </source>
</reference>
<dbReference type="Proteomes" id="UP000028715">
    <property type="component" value="Unassembled WGS sequence"/>
</dbReference>
<dbReference type="Pfam" id="PF18950">
    <property type="entry name" value="DUF5694"/>
    <property type="match status" value="1"/>
</dbReference>
<evidence type="ECO:0008006" key="4">
    <source>
        <dbReference type="Google" id="ProtNLM"/>
    </source>
</evidence>
<dbReference type="RefSeq" id="WP_035684435.1">
    <property type="nucleotide sequence ID" value="NZ_JPRL01000001.1"/>
</dbReference>
<dbReference type="eggNOG" id="ENOG5032SV6">
    <property type="taxonomic scope" value="Bacteria"/>
</dbReference>
<evidence type="ECO:0000313" key="3">
    <source>
        <dbReference type="Proteomes" id="UP000028715"/>
    </source>
</evidence>